<reference evidence="4" key="1">
    <citation type="journal article" date="2019" name="Int. J. Syst. Evol. Microbiol.">
        <title>The Global Catalogue of Microorganisms (GCM) 10K type strain sequencing project: providing services to taxonomists for standard genome sequencing and annotation.</title>
        <authorList>
            <consortium name="The Broad Institute Genomics Platform"/>
            <consortium name="The Broad Institute Genome Sequencing Center for Infectious Disease"/>
            <person name="Wu L."/>
            <person name="Ma J."/>
        </authorList>
    </citation>
    <scope>NUCLEOTIDE SEQUENCE [LARGE SCALE GENOMIC DNA]</scope>
    <source>
        <strain evidence="4">CECT 8288</strain>
    </source>
</reference>
<dbReference type="InterPro" id="IPR036868">
    <property type="entry name" value="TusA-like_sf"/>
</dbReference>
<evidence type="ECO:0000313" key="4">
    <source>
        <dbReference type="Proteomes" id="UP001595710"/>
    </source>
</evidence>
<dbReference type="SUPFAM" id="SSF64307">
    <property type="entry name" value="SirA-like"/>
    <property type="match status" value="1"/>
</dbReference>
<dbReference type="PANTHER" id="PTHR33279:SF6">
    <property type="entry name" value="SULFUR CARRIER PROTEIN YEDF-RELATED"/>
    <property type="match status" value="1"/>
</dbReference>
<feature type="domain" description="UPF0033" evidence="2">
    <location>
        <begin position="11"/>
        <end position="35"/>
    </location>
</feature>
<dbReference type="CDD" id="cd00291">
    <property type="entry name" value="SirA_YedF_YeeD"/>
    <property type="match status" value="1"/>
</dbReference>
<sequence length="79" mass="8816">MSCKAPPKQHLDASGLRCPLPLLKVKQCLAGMQQGERLEVLATDAGAMRDIPAFIDLTSHTLLQCDQRDQQYYFLIEKG</sequence>
<dbReference type="Gene3D" id="3.30.110.40">
    <property type="entry name" value="TusA-like domain"/>
    <property type="match status" value="1"/>
</dbReference>
<protein>
    <submittedName>
        <fullName evidence="3">Sulfurtransferase TusA family protein</fullName>
    </submittedName>
</protein>
<dbReference type="PANTHER" id="PTHR33279">
    <property type="entry name" value="SULFUR CARRIER PROTEIN YEDF-RELATED"/>
    <property type="match status" value="1"/>
</dbReference>
<dbReference type="EMBL" id="JBHRYN010000008">
    <property type="protein sequence ID" value="MFC3701470.1"/>
    <property type="molecule type" value="Genomic_DNA"/>
</dbReference>
<accession>A0ABV7WUA5</accession>
<evidence type="ECO:0000313" key="3">
    <source>
        <dbReference type="EMBL" id="MFC3701470.1"/>
    </source>
</evidence>
<evidence type="ECO:0000259" key="2">
    <source>
        <dbReference type="PROSITE" id="PS01148"/>
    </source>
</evidence>
<gene>
    <name evidence="3" type="ORF">ACFOND_07470</name>
</gene>
<name>A0ABV7WUA5_9GAMM</name>
<keyword evidence="4" id="KW-1185">Reference proteome</keyword>
<dbReference type="PROSITE" id="PS01148">
    <property type="entry name" value="UPF0033"/>
    <property type="match status" value="1"/>
</dbReference>
<comment type="similarity">
    <text evidence="1">Belongs to the sulfur carrier protein TusA family.</text>
</comment>
<organism evidence="3 4">
    <name type="scientific">Reinekea marina</name>
    <dbReference type="NCBI Taxonomy" id="1310421"/>
    <lineage>
        <taxon>Bacteria</taxon>
        <taxon>Pseudomonadati</taxon>
        <taxon>Pseudomonadota</taxon>
        <taxon>Gammaproteobacteria</taxon>
        <taxon>Oceanospirillales</taxon>
        <taxon>Saccharospirillaceae</taxon>
        <taxon>Reinekea</taxon>
    </lineage>
</organism>
<dbReference type="Proteomes" id="UP001595710">
    <property type="component" value="Unassembled WGS sequence"/>
</dbReference>
<dbReference type="Pfam" id="PF01206">
    <property type="entry name" value="TusA"/>
    <property type="match status" value="1"/>
</dbReference>
<dbReference type="RefSeq" id="WP_290282533.1">
    <property type="nucleotide sequence ID" value="NZ_JAUFQI010000001.1"/>
</dbReference>
<evidence type="ECO:0000256" key="1">
    <source>
        <dbReference type="ARBA" id="ARBA00008984"/>
    </source>
</evidence>
<comment type="caution">
    <text evidence="3">The sequence shown here is derived from an EMBL/GenBank/DDBJ whole genome shotgun (WGS) entry which is preliminary data.</text>
</comment>
<proteinExistence type="inferred from homology"/>
<dbReference type="InterPro" id="IPR001455">
    <property type="entry name" value="TusA-like"/>
</dbReference>